<feature type="compositionally biased region" description="Basic and acidic residues" evidence="1">
    <location>
        <begin position="1"/>
        <end position="12"/>
    </location>
</feature>
<sequence length="136" mass="15103">MTQLGEEHRARPFDGGWKAPPGQARAPFGHGIGAGGMVAIRMPRRAPGHGIDAFMPLHVGGQARRTMAVGMMHRLPNTQAPLDTTNRHRRVQNPRNHDADQKKRNQMPKHALRSTEKATEPDPLRSTLEPECRQSV</sequence>
<organism evidence="2 3">
    <name type="scientific">Pararhodospirillum oryzae</name>
    <dbReference type="NCBI Taxonomy" id="478448"/>
    <lineage>
        <taxon>Bacteria</taxon>
        <taxon>Pseudomonadati</taxon>
        <taxon>Pseudomonadota</taxon>
        <taxon>Alphaproteobacteria</taxon>
        <taxon>Rhodospirillales</taxon>
        <taxon>Rhodospirillaceae</taxon>
        <taxon>Pararhodospirillum</taxon>
    </lineage>
</organism>
<accession>A0A512H7N5</accession>
<feature type="compositionally biased region" description="Basic and acidic residues" evidence="1">
    <location>
        <begin position="113"/>
        <end position="136"/>
    </location>
</feature>
<dbReference type="RefSeq" id="WP_147163486.1">
    <property type="nucleotide sequence ID" value="NZ_BJZO01000037.1"/>
</dbReference>
<dbReference type="EMBL" id="BJZO01000037">
    <property type="protein sequence ID" value="GEO81451.1"/>
    <property type="molecule type" value="Genomic_DNA"/>
</dbReference>
<reference evidence="2 3" key="1">
    <citation type="submission" date="2019-07" db="EMBL/GenBank/DDBJ databases">
        <title>Whole genome shotgun sequence of Rhodospirillum oryzae NBRC 107573.</title>
        <authorList>
            <person name="Hosoyama A."/>
            <person name="Uohara A."/>
            <person name="Ohji S."/>
            <person name="Ichikawa N."/>
        </authorList>
    </citation>
    <scope>NUCLEOTIDE SEQUENCE [LARGE SCALE GENOMIC DNA]</scope>
    <source>
        <strain evidence="2 3">NBRC 107573</strain>
    </source>
</reference>
<dbReference type="AlphaFoldDB" id="A0A512H7N5"/>
<protein>
    <submittedName>
        <fullName evidence="2">Uncharacterized protein</fullName>
    </submittedName>
</protein>
<gene>
    <name evidence="2" type="ORF">ROR02_15820</name>
</gene>
<keyword evidence="3" id="KW-1185">Reference proteome</keyword>
<feature type="region of interest" description="Disordered" evidence="1">
    <location>
        <begin position="74"/>
        <end position="136"/>
    </location>
</feature>
<dbReference type="Proteomes" id="UP000321567">
    <property type="component" value="Unassembled WGS sequence"/>
</dbReference>
<evidence type="ECO:0000313" key="2">
    <source>
        <dbReference type="EMBL" id="GEO81451.1"/>
    </source>
</evidence>
<name>A0A512H7N5_9PROT</name>
<evidence type="ECO:0000256" key="1">
    <source>
        <dbReference type="SAM" id="MobiDB-lite"/>
    </source>
</evidence>
<proteinExistence type="predicted"/>
<feature type="region of interest" description="Disordered" evidence="1">
    <location>
        <begin position="1"/>
        <end position="22"/>
    </location>
</feature>
<evidence type="ECO:0000313" key="3">
    <source>
        <dbReference type="Proteomes" id="UP000321567"/>
    </source>
</evidence>
<comment type="caution">
    <text evidence="2">The sequence shown here is derived from an EMBL/GenBank/DDBJ whole genome shotgun (WGS) entry which is preliminary data.</text>
</comment>